<dbReference type="Proteomes" id="UP001497453">
    <property type="component" value="Chromosome 3"/>
</dbReference>
<reference evidence="2" key="1">
    <citation type="submission" date="2024-04" db="EMBL/GenBank/DDBJ databases">
        <authorList>
            <person name="Shaw F."/>
            <person name="Minotto A."/>
        </authorList>
    </citation>
    <scope>NUCLEOTIDE SEQUENCE [LARGE SCALE GENOMIC DNA]</scope>
</reference>
<keyword evidence="2" id="KW-1185">Reference proteome</keyword>
<accession>A0ABP1D5M9</accession>
<gene>
    <name evidence="1" type="ORF">GFSPODELE1_LOCUS4452</name>
</gene>
<evidence type="ECO:0000313" key="1">
    <source>
        <dbReference type="EMBL" id="CAL1703203.1"/>
    </source>
</evidence>
<organism evidence="1 2">
    <name type="scientific">Somion occarium</name>
    <dbReference type="NCBI Taxonomy" id="3059160"/>
    <lineage>
        <taxon>Eukaryota</taxon>
        <taxon>Fungi</taxon>
        <taxon>Dikarya</taxon>
        <taxon>Basidiomycota</taxon>
        <taxon>Agaricomycotina</taxon>
        <taxon>Agaricomycetes</taxon>
        <taxon>Polyporales</taxon>
        <taxon>Cerrenaceae</taxon>
        <taxon>Somion</taxon>
    </lineage>
</organism>
<name>A0ABP1D5M9_9APHY</name>
<dbReference type="EMBL" id="OZ037946">
    <property type="protein sequence ID" value="CAL1703203.1"/>
    <property type="molecule type" value="Genomic_DNA"/>
</dbReference>
<evidence type="ECO:0000313" key="2">
    <source>
        <dbReference type="Proteomes" id="UP001497453"/>
    </source>
</evidence>
<sequence length="103" mass="12162">MTRYDLAVVLAHYLWHWYYTSIEMKPWSEMEHELKFFLPVNPAYCIILIGKTVSASSAKIISRQNTSGFMLYVPCRETRLIGLSNCMLTETCFLHPYHRLEVR</sequence>
<proteinExistence type="predicted"/>
<protein>
    <submittedName>
        <fullName evidence="1">Uncharacterized protein</fullName>
    </submittedName>
</protein>